<keyword evidence="2" id="KW-1185">Reference proteome</keyword>
<dbReference type="AlphaFoldDB" id="A0AAE8MXP7"/>
<proteinExistence type="predicted"/>
<sequence length="131" mass="15126">MPHLLPLKITYIIASCLSEVQGGQDRDTLKRYKFTPKAILKSAWETQRLVRTFGPNRPDVFSRLANAVVGSGDDPSADMFIQWTIPVCDWDSLTEVEPPECLLWDCLIKKVLRTCREIYYSPTEGFQYYDF</sequence>
<reference evidence="1" key="1">
    <citation type="submission" date="2018-03" db="EMBL/GenBank/DDBJ databases">
        <authorList>
            <person name="Guldener U."/>
        </authorList>
    </citation>
    <scope>NUCLEOTIDE SEQUENCE</scope>
</reference>
<evidence type="ECO:0000313" key="2">
    <source>
        <dbReference type="Proteomes" id="UP001187682"/>
    </source>
</evidence>
<comment type="caution">
    <text evidence="1">The sequence shown here is derived from an EMBL/GenBank/DDBJ whole genome shotgun (WGS) entry which is preliminary data.</text>
</comment>
<dbReference type="Proteomes" id="UP001187682">
    <property type="component" value="Unassembled WGS sequence"/>
</dbReference>
<name>A0AAE8MXP7_9PEZI</name>
<dbReference type="EMBL" id="ONZQ02000005">
    <property type="protein sequence ID" value="SPO02028.1"/>
    <property type="molecule type" value="Genomic_DNA"/>
</dbReference>
<accession>A0AAE8MXP7</accession>
<organism evidence="1 2">
    <name type="scientific">Cephalotrichum gorgonifer</name>
    <dbReference type="NCBI Taxonomy" id="2041049"/>
    <lineage>
        <taxon>Eukaryota</taxon>
        <taxon>Fungi</taxon>
        <taxon>Dikarya</taxon>
        <taxon>Ascomycota</taxon>
        <taxon>Pezizomycotina</taxon>
        <taxon>Sordariomycetes</taxon>
        <taxon>Hypocreomycetidae</taxon>
        <taxon>Microascales</taxon>
        <taxon>Microascaceae</taxon>
        <taxon>Cephalotrichum</taxon>
    </lineage>
</organism>
<protein>
    <submittedName>
        <fullName evidence="1">Uncharacterized protein</fullName>
    </submittedName>
</protein>
<evidence type="ECO:0000313" key="1">
    <source>
        <dbReference type="EMBL" id="SPO02028.1"/>
    </source>
</evidence>
<gene>
    <name evidence="1" type="ORF">DNG_04701</name>
</gene>